<evidence type="ECO:0000313" key="3">
    <source>
        <dbReference type="Proteomes" id="UP000516305"/>
    </source>
</evidence>
<proteinExistence type="predicted"/>
<sequence>MAKYKLSNIAKEDLVRIHQYGMIKFGASQADKYIDALFNQFEIIAARPYSFESVDHIRAGYRRSVCGVDSIFFRINNKVIEIMMIIGRQNIDQIFK</sequence>
<dbReference type="Pfam" id="PF05016">
    <property type="entry name" value="ParE_toxin"/>
    <property type="match status" value="1"/>
</dbReference>
<organism evidence="2 3">
    <name type="scientific">Croceimicrobium hydrocarbonivorans</name>
    <dbReference type="NCBI Taxonomy" id="2761580"/>
    <lineage>
        <taxon>Bacteria</taxon>
        <taxon>Pseudomonadati</taxon>
        <taxon>Bacteroidota</taxon>
        <taxon>Flavobacteriia</taxon>
        <taxon>Flavobacteriales</taxon>
        <taxon>Owenweeksiaceae</taxon>
        <taxon>Croceimicrobium</taxon>
    </lineage>
</organism>
<dbReference type="InterPro" id="IPR007712">
    <property type="entry name" value="RelE/ParE_toxin"/>
</dbReference>
<dbReference type="Gene3D" id="3.30.2310.20">
    <property type="entry name" value="RelE-like"/>
    <property type="match status" value="1"/>
</dbReference>
<evidence type="ECO:0000256" key="1">
    <source>
        <dbReference type="ARBA" id="ARBA00022649"/>
    </source>
</evidence>
<evidence type="ECO:0000313" key="2">
    <source>
        <dbReference type="EMBL" id="QNR23304.1"/>
    </source>
</evidence>
<dbReference type="KEGG" id="chyd:H4K34_13080"/>
<dbReference type="InterPro" id="IPR035093">
    <property type="entry name" value="RelE/ParE_toxin_dom_sf"/>
</dbReference>
<dbReference type="Proteomes" id="UP000516305">
    <property type="component" value="Chromosome"/>
</dbReference>
<accession>A0A7H0VC56</accession>
<keyword evidence="3" id="KW-1185">Reference proteome</keyword>
<keyword evidence="1" id="KW-1277">Toxin-antitoxin system</keyword>
<dbReference type="EMBL" id="CP060139">
    <property type="protein sequence ID" value="QNR23304.1"/>
    <property type="molecule type" value="Genomic_DNA"/>
</dbReference>
<protein>
    <submittedName>
        <fullName evidence="2">Type II toxin-antitoxin system RelE/ParE family toxin</fullName>
    </submittedName>
</protein>
<dbReference type="RefSeq" id="WP_210757833.1">
    <property type="nucleotide sequence ID" value="NZ_CP060139.1"/>
</dbReference>
<dbReference type="AlphaFoldDB" id="A0A7H0VC56"/>
<name>A0A7H0VC56_9FLAO</name>
<reference evidence="2 3" key="1">
    <citation type="submission" date="2020-08" db="EMBL/GenBank/DDBJ databases">
        <title>Croceimicrobium hydrocarbonivorans gen. nov., sp. nov., a novel marine bacterium isolated from a bacterial consortium that degrades polyethylene terephthalate.</title>
        <authorList>
            <person name="Liu R."/>
        </authorList>
    </citation>
    <scope>NUCLEOTIDE SEQUENCE [LARGE SCALE GENOMIC DNA]</scope>
    <source>
        <strain evidence="2 3">A20-9</strain>
    </source>
</reference>
<gene>
    <name evidence="2" type="ORF">H4K34_13080</name>
</gene>